<dbReference type="Gene3D" id="3.90.226.10">
    <property type="entry name" value="2-enoyl-CoA Hydratase, Chain A, domain 1"/>
    <property type="match status" value="1"/>
</dbReference>
<accession>A0A381UEA7</accession>
<dbReference type="InterPro" id="IPR005151">
    <property type="entry name" value="Tail-specific_protease"/>
</dbReference>
<dbReference type="Gene3D" id="3.30.750.44">
    <property type="match status" value="1"/>
</dbReference>
<dbReference type="GO" id="GO:0030288">
    <property type="term" value="C:outer membrane-bounded periplasmic space"/>
    <property type="evidence" value="ECO:0007669"/>
    <property type="project" value="TreeGrafter"/>
</dbReference>
<dbReference type="PANTHER" id="PTHR32060">
    <property type="entry name" value="TAIL-SPECIFIC PROTEASE"/>
    <property type="match status" value="1"/>
</dbReference>
<dbReference type="GO" id="GO:0004175">
    <property type="term" value="F:endopeptidase activity"/>
    <property type="evidence" value="ECO:0007669"/>
    <property type="project" value="TreeGrafter"/>
</dbReference>
<dbReference type="InterPro" id="IPR029045">
    <property type="entry name" value="ClpP/crotonase-like_dom_sf"/>
</dbReference>
<gene>
    <name evidence="7" type="ORF">METZ01_LOCUS77827</name>
</gene>
<dbReference type="AlphaFoldDB" id="A0A381UEA7"/>
<keyword evidence="2" id="KW-0645">Protease</keyword>
<dbReference type="InterPro" id="IPR004447">
    <property type="entry name" value="Peptidase_S41A"/>
</dbReference>
<organism evidence="7">
    <name type="scientific">marine metagenome</name>
    <dbReference type="NCBI Taxonomy" id="408172"/>
    <lineage>
        <taxon>unclassified sequences</taxon>
        <taxon>metagenomes</taxon>
        <taxon>ecological metagenomes</taxon>
    </lineage>
</organism>
<dbReference type="SMART" id="SM00245">
    <property type="entry name" value="TSPc"/>
    <property type="match status" value="1"/>
</dbReference>
<dbReference type="GO" id="GO:0007165">
    <property type="term" value="P:signal transduction"/>
    <property type="evidence" value="ECO:0007669"/>
    <property type="project" value="TreeGrafter"/>
</dbReference>
<sequence>MIKNFRRIWPLCLSALFGFIMGVFLLTPTLYPNNENIYRILRDKTKVLQQIISYVNHFYFGTVDMEKIMDGAFHGLMEELDPHSVYIPAKEQNNIDELFRGKFQGIGIEFDILNGYITVISPVPDSPSDIVGLMPGDKIIAINSEDAYKITKEEVFKKLRGRKGTAVNVTISRIGSGKPFDVTIIRDDIPIYSVGAATMIDDITGYVSLRRFSATTEKEVSMALDKLNTAGMKRLIFDLRGNSGGYLEQAAAISNQFITTKDTLVFTKGKIRESNQVFIAKPEKGRDGFSLIVLINRGSASASEIVSGAVQDLDRGLVAGETSFGKGLVQRQLPLDSGGAVRVTIARYYTPSGRLIQRPYEDGKNLAYYRELYAVDRESKIDSLKELRPKYKTRAGRTIYGGGGITPDIYIPYRQQFTSETGNILRNPKRPIFNFASEYVSKHKNEFNSFDVFRDSWTVSDQIFKDFLYLLEQDSIEFVEDSLLADLAFIHNQIKGEIAGAAWGKDKSANIRLQMDNQVQESIKHFHEADAFLETLN</sequence>
<dbReference type="EMBL" id="UINC01006018">
    <property type="protein sequence ID" value="SVA24973.1"/>
    <property type="molecule type" value="Genomic_DNA"/>
</dbReference>
<dbReference type="PANTHER" id="PTHR32060:SF30">
    <property type="entry name" value="CARBOXY-TERMINAL PROCESSING PROTEASE CTPA"/>
    <property type="match status" value="1"/>
</dbReference>
<dbReference type="SMART" id="SM00228">
    <property type="entry name" value="PDZ"/>
    <property type="match status" value="1"/>
</dbReference>
<feature type="transmembrane region" description="Helical" evidence="5">
    <location>
        <begin position="12"/>
        <end position="31"/>
    </location>
</feature>
<evidence type="ECO:0000256" key="4">
    <source>
        <dbReference type="ARBA" id="ARBA00022825"/>
    </source>
</evidence>
<dbReference type="Pfam" id="PF03572">
    <property type="entry name" value="Peptidase_S41"/>
    <property type="match status" value="1"/>
</dbReference>
<dbReference type="CDD" id="cd06782">
    <property type="entry name" value="cpPDZ_CPP-like"/>
    <property type="match status" value="1"/>
</dbReference>
<keyword evidence="4" id="KW-0720">Serine protease</keyword>
<dbReference type="Gene3D" id="2.30.42.10">
    <property type="match status" value="1"/>
</dbReference>
<dbReference type="PROSITE" id="PS50106">
    <property type="entry name" value="PDZ"/>
    <property type="match status" value="1"/>
</dbReference>
<evidence type="ECO:0000313" key="7">
    <source>
        <dbReference type="EMBL" id="SVA24973.1"/>
    </source>
</evidence>
<dbReference type="GO" id="GO:0006508">
    <property type="term" value="P:proteolysis"/>
    <property type="evidence" value="ECO:0007669"/>
    <property type="project" value="UniProtKB-KW"/>
</dbReference>
<dbReference type="SUPFAM" id="SSF52096">
    <property type="entry name" value="ClpP/crotonase"/>
    <property type="match status" value="1"/>
</dbReference>
<evidence type="ECO:0000256" key="2">
    <source>
        <dbReference type="ARBA" id="ARBA00022670"/>
    </source>
</evidence>
<dbReference type="InterPro" id="IPR041489">
    <property type="entry name" value="PDZ_6"/>
</dbReference>
<dbReference type="SUPFAM" id="SSF50156">
    <property type="entry name" value="PDZ domain-like"/>
    <property type="match status" value="1"/>
</dbReference>
<name>A0A381UEA7_9ZZZZ</name>
<keyword evidence="3" id="KW-0378">Hydrolase</keyword>
<evidence type="ECO:0000256" key="5">
    <source>
        <dbReference type="SAM" id="Phobius"/>
    </source>
</evidence>
<dbReference type="GO" id="GO:0008236">
    <property type="term" value="F:serine-type peptidase activity"/>
    <property type="evidence" value="ECO:0007669"/>
    <property type="project" value="UniProtKB-KW"/>
</dbReference>
<proteinExistence type="inferred from homology"/>
<dbReference type="Pfam" id="PF17820">
    <property type="entry name" value="PDZ_6"/>
    <property type="match status" value="1"/>
</dbReference>
<keyword evidence="5" id="KW-0812">Transmembrane</keyword>
<evidence type="ECO:0000256" key="1">
    <source>
        <dbReference type="ARBA" id="ARBA00009179"/>
    </source>
</evidence>
<feature type="domain" description="PDZ" evidence="6">
    <location>
        <begin position="84"/>
        <end position="160"/>
    </location>
</feature>
<reference evidence="7" key="1">
    <citation type="submission" date="2018-05" db="EMBL/GenBank/DDBJ databases">
        <authorList>
            <person name="Lanie J.A."/>
            <person name="Ng W.-L."/>
            <person name="Kazmierczak K.M."/>
            <person name="Andrzejewski T.M."/>
            <person name="Davidsen T.M."/>
            <person name="Wayne K.J."/>
            <person name="Tettelin H."/>
            <person name="Glass J.I."/>
            <person name="Rusch D."/>
            <person name="Podicherti R."/>
            <person name="Tsui H.-C.T."/>
            <person name="Winkler M.E."/>
        </authorList>
    </citation>
    <scope>NUCLEOTIDE SEQUENCE</scope>
</reference>
<dbReference type="InterPro" id="IPR036034">
    <property type="entry name" value="PDZ_sf"/>
</dbReference>
<comment type="similarity">
    <text evidence="1">Belongs to the peptidase S41A family.</text>
</comment>
<dbReference type="NCBIfam" id="TIGR00225">
    <property type="entry name" value="prc"/>
    <property type="match status" value="1"/>
</dbReference>
<keyword evidence="5" id="KW-0472">Membrane</keyword>
<evidence type="ECO:0000259" key="6">
    <source>
        <dbReference type="PROSITE" id="PS50106"/>
    </source>
</evidence>
<evidence type="ECO:0000256" key="3">
    <source>
        <dbReference type="ARBA" id="ARBA00022801"/>
    </source>
</evidence>
<keyword evidence="5" id="KW-1133">Transmembrane helix</keyword>
<dbReference type="CDD" id="cd07560">
    <property type="entry name" value="Peptidase_S41_CPP"/>
    <property type="match status" value="1"/>
</dbReference>
<dbReference type="InterPro" id="IPR001478">
    <property type="entry name" value="PDZ"/>
</dbReference>
<protein>
    <recommendedName>
        <fullName evidence="6">PDZ domain-containing protein</fullName>
    </recommendedName>
</protein>